<keyword evidence="2 5" id="KW-0812">Transmembrane</keyword>
<evidence type="ECO:0000256" key="1">
    <source>
        <dbReference type="ARBA" id="ARBA00004141"/>
    </source>
</evidence>
<feature type="transmembrane region" description="Helical" evidence="5">
    <location>
        <begin position="71"/>
        <end position="91"/>
    </location>
</feature>
<gene>
    <name evidence="9" type="ORF">VVD49_18180</name>
</gene>
<evidence type="ECO:0000256" key="5">
    <source>
        <dbReference type="SAM" id="Phobius"/>
    </source>
</evidence>
<dbReference type="Pfam" id="PF11846">
    <property type="entry name" value="Wzy_C_2"/>
    <property type="match status" value="1"/>
</dbReference>
<dbReference type="InterPro" id="IPR031726">
    <property type="entry name" value="PglL_A"/>
</dbReference>
<keyword evidence="3 5" id="KW-1133">Transmembrane helix</keyword>
<feature type="domain" description="Virulence factor membrane-bound polymerase C-terminal" evidence="7">
    <location>
        <begin position="382"/>
        <end position="556"/>
    </location>
</feature>
<evidence type="ECO:0000259" key="6">
    <source>
        <dbReference type="Pfam" id="PF04932"/>
    </source>
</evidence>
<proteinExistence type="predicted"/>
<feature type="transmembrane region" description="Helical" evidence="5">
    <location>
        <begin position="45"/>
        <end position="64"/>
    </location>
</feature>
<accession>A0ABU6K813</accession>
<feature type="domain" description="O-antigen ligase-related" evidence="6">
    <location>
        <begin position="207"/>
        <end position="359"/>
    </location>
</feature>
<keyword evidence="10" id="KW-1185">Reference proteome</keyword>
<dbReference type="PANTHER" id="PTHR37422:SF21">
    <property type="entry name" value="EXOQ-LIKE PROTEIN"/>
    <property type="match status" value="1"/>
</dbReference>
<feature type="transmembrane region" description="Helical" evidence="5">
    <location>
        <begin position="202"/>
        <end position="218"/>
    </location>
</feature>
<feature type="transmembrane region" description="Helical" evidence="5">
    <location>
        <begin position="97"/>
        <end position="117"/>
    </location>
</feature>
<evidence type="ECO:0000256" key="2">
    <source>
        <dbReference type="ARBA" id="ARBA00022692"/>
    </source>
</evidence>
<evidence type="ECO:0000259" key="7">
    <source>
        <dbReference type="Pfam" id="PF11846"/>
    </source>
</evidence>
<organism evidence="9 10">
    <name type="scientific">Uliginosibacterium silvisoli</name>
    <dbReference type="NCBI Taxonomy" id="3114758"/>
    <lineage>
        <taxon>Bacteria</taxon>
        <taxon>Pseudomonadati</taxon>
        <taxon>Pseudomonadota</taxon>
        <taxon>Betaproteobacteria</taxon>
        <taxon>Rhodocyclales</taxon>
        <taxon>Zoogloeaceae</taxon>
        <taxon>Uliginosibacterium</taxon>
    </lineage>
</organism>
<evidence type="ECO:0000256" key="3">
    <source>
        <dbReference type="ARBA" id="ARBA00022989"/>
    </source>
</evidence>
<dbReference type="PANTHER" id="PTHR37422">
    <property type="entry name" value="TEICHURONIC ACID BIOSYNTHESIS PROTEIN TUAE"/>
    <property type="match status" value="1"/>
</dbReference>
<dbReference type="Pfam" id="PF04932">
    <property type="entry name" value="Wzy_C"/>
    <property type="match status" value="1"/>
</dbReference>
<keyword evidence="4 5" id="KW-0472">Membrane</keyword>
<dbReference type="Pfam" id="PF15864">
    <property type="entry name" value="PglL_A"/>
    <property type="match status" value="1"/>
</dbReference>
<comment type="subcellular location">
    <subcellularLocation>
        <location evidence="1">Membrane</location>
        <topology evidence="1">Multi-pass membrane protein</topology>
    </subcellularLocation>
</comment>
<feature type="transmembrane region" description="Helical" evidence="5">
    <location>
        <begin position="401"/>
        <end position="418"/>
    </location>
</feature>
<evidence type="ECO:0000313" key="9">
    <source>
        <dbReference type="EMBL" id="MEC5387667.1"/>
    </source>
</evidence>
<dbReference type="InterPro" id="IPR007016">
    <property type="entry name" value="O-antigen_ligase-rel_domated"/>
</dbReference>
<feature type="transmembrane region" description="Helical" evidence="5">
    <location>
        <begin position="129"/>
        <end position="150"/>
    </location>
</feature>
<evidence type="ECO:0000256" key="4">
    <source>
        <dbReference type="ARBA" id="ARBA00023136"/>
    </source>
</evidence>
<reference evidence="9 10" key="1">
    <citation type="submission" date="2024-01" db="EMBL/GenBank/DDBJ databases">
        <title>Uliginosibacterium soil sp. nov.</title>
        <authorList>
            <person name="Lv Y."/>
        </authorList>
    </citation>
    <scope>NUCLEOTIDE SEQUENCE [LARGE SCALE GENOMIC DNA]</scope>
    <source>
        <strain evidence="9 10">H3</strain>
    </source>
</reference>
<sequence length="585" mass="63359">MRDISISSSNLMPRNFPALALSILIIAAQFGSLFASHRYPQTVFYNEFAGAVALMALVGALSLVGKVQWRVSLWALVLIGVVLASGLWQAMAAGGSVSASQGLICYVMLVLCGLIAIQAVAQIQGTAQVASLCAWGILVVACLQCVVSALQLKGVSSPGWIMVKLMNAAYGNIAQENHFANLLWLGLVSLLYLWLKHSFPSSLALIVCAVLCMFSALSVSRAVWLYTGALPLVAVIYAKRMVLAEKRRVWIGVGIQLLLSVLSQLWLAFGGAQAALGVTSAIDRVSEGGSNGQRMFDWMIAAKTMLAHPLTGVGPGMFPWQTALGTIGLAPVNYVRIGENAHNTVLHFAAEFGLLFIVVVLSLIAAWLWRRWKEAPTLESLWGLGVIAVLGAHSMVEYPLWYAYFLVPLACAIGVIDAGDERLPTLRFNARWLLIPVLLGVLVLGSTWKDYRRLEAAYKILNEGPGAKSDAWAELDAVGASISQTSLMAPQAAILRLRAWRTNDLQRVPEIVQVCDESLKIKPQYNSLLACVAAYTLSGRKAEADQINEIVCGAFAPVHSRPFIEYAQKLYAPRGWNLPPQGRCL</sequence>
<dbReference type="Proteomes" id="UP001331561">
    <property type="component" value="Unassembled WGS sequence"/>
</dbReference>
<dbReference type="RefSeq" id="WP_327600641.1">
    <property type="nucleotide sequence ID" value="NZ_JAYXHS010000004.1"/>
</dbReference>
<feature type="transmembrane region" description="Helical" evidence="5">
    <location>
        <begin position="224"/>
        <end position="242"/>
    </location>
</feature>
<feature type="transmembrane region" description="Helical" evidence="5">
    <location>
        <begin position="249"/>
        <end position="269"/>
    </location>
</feature>
<evidence type="ECO:0000313" key="10">
    <source>
        <dbReference type="Proteomes" id="UP001331561"/>
    </source>
</evidence>
<name>A0ABU6K813_9RHOO</name>
<feature type="transmembrane region" description="Helical" evidence="5">
    <location>
        <begin position="430"/>
        <end position="448"/>
    </location>
</feature>
<feature type="domain" description="Protein glycosylation ligase" evidence="8">
    <location>
        <begin position="169"/>
        <end position="194"/>
    </location>
</feature>
<feature type="transmembrane region" description="Helical" evidence="5">
    <location>
        <begin position="345"/>
        <end position="369"/>
    </location>
</feature>
<dbReference type="InterPro" id="IPR051533">
    <property type="entry name" value="WaaL-like"/>
</dbReference>
<evidence type="ECO:0000259" key="8">
    <source>
        <dbReference type="Pfam" id="PF15864"/>
    </source>
</evidence>
<dbReference type="EMBL" id="JAYXHS010000004">
    <property type="protein sequence ID" value="MEC5387667.1"/>
    <property type="molecule type" value="Genomic_DNA"/>
</dbReference>
<protein>
    <submittedName>
        <fullName evidence="9">Wzy polymerase domain-containing protein</fullName>
    </submittedName>
</protein>
<dbReference type="InterPro" id="IPR021797">
    <property type="entry name" value="Wzy_C_2"/>
</dbReference>
<comment type="caution">
    <text evidence="9">The sequence shown here is derived from an EMBL/GenBank/DDBJ whole genome shotgun (WGS) entry which is preliminary data.</text>
</comment>
<feature type="transmembrane region" description="Helical" evidence="5">
    <location>
        <begin position="178"/>
        <end position="195"/>
    </location>
</feature>